<evidence type="ECO:0000256" key="4">
    <source>
        <dbReference type="ARBA" id="ARBA00023136"/>
    </source>
</evidence>
<name>A0A419S284_9SPHI</name>
<dbReference type="Proteomes" id="UP000283433">
    <property type="component" value="Unassembled WGS sequence"/>
</dbReference>
<dbReference type="AlphaFoldDB" id="A0A419S284"/>
<organism evidence="8 9">
    <name type="scientific">Pelobium manganitolerans</name>
    <dbReference type="NCBI Taxonomy" id="1842495"/>
    <lineage>
        <taxon>Bacteria</taxon>
        <taxon>Pseudomonadati</taxon>
        <taxon>Bacteroidota</taxon>
        <taxon>Sphingobacteriia</taxon>
        <taxon>Sphingobacteriales</taxon>
        <taxon>Sphingobacteriaceae</taxon>
        <taxon>Pelobium</taxon>
    </lineage>
</organism>
<keyword evidence="9" id="KW-1185">Reference proteome</keyword>
<dbReference type="EMBL" id="MBTA01000029">
    <property type="protein sequence ID" value="RKD12833.1"/>
    <property type="molecule type" value="Genomic_DNA"/>
</dbReference>
<dbReference type="SUPFAM" id="SSF48452">
    <property type="entry name" value="TPR-like"/>
    <property type="match status" value="1"/>
</dbReference>
<dbReference type="GO" id="GO:0009279">
    <property type="term" value="C:cell outer membrane"/>
    <property type="evidence" value="ECO:0007669"/>
    <property type="project" value="UniProtKB-SubCell"/>
</dbReference>
<protein>
    <recommendedName>
        <fullName evidence="7">RagB/SusD domain-containing protein</fullName>
    </recommendedName>
</protein>
<sequence>MKIYKNIRLAGLLLIATSTLTMSCKKMFDMEPQDVLEAKQTYRNIYDADAVVLGIYGKFSGLAERYIVLNELRGDLLDVTPNANEYLRQINLHNVSVDNPYADPRPFYEIIINCNDAIKNFGIMREKKILDENQYYQRYTEVGLLRTWLYLQLGIHYGSVPYVTDALDNVNDLQDETKFPKLSFDQLLDQLISFTEAIPKVYLNQNTSSASPTLIMAMNSYSVKDGVFKFFIHRKSLLGDINLWKGNYEKAAAYYKEVMELGTTNTSNNDQNIEIYDTYRVSNDNSGKNTLLTIGTNNPWPTIFTNALDERETNRERMWTLPLNKDFAPGNPFIKLFSSTGNYLLKPSDLAIQKWDDQVRLDGGLRDRRGLNASYWLNAGKPEVYKFVAKYDITKPFETTGIWLLYRAAVLHLRYAEAANRAGYSELAGVIVNDGFADKGVTYANNPTPFDFNAFKGTVNGNWYRNIGIRGRAVDRNVAFDQNNLMIDTEDKIIEEEALESAFEGYRWPDLLRIALRRKATDPNYLANKIGAKFDASNNGDGAAVRARLTDEKNWYLPFKWK</sequence>
<dbReference type="OrthoDB" id="1035036at2"/>
<comment type="caution">
    <text evidence="8">The sequence shown here is derived from an EMBL/GenBank/DDBJ whole genome shotgun (WGS) entry which is preliminary data.</text>
</comment>
<dbReference type="InterPro" id="IPR012944">
    <property type="entry name" value="SusD_RagB_dom"/>
</dbReference>
<reference evidence="8 9" key="1">
    <citation type="submission" date="2016-07" db="EMBL/GenBank/DDBJ databases">
        <title>Genome of Pelobium manganitolerans.</title>
        <authorList>
            <person name="Wu S."/>
            <person name="Wang G."/>
        </authorList>
    </citation>
    <scope>NUCLEOTIDE SEQUENCE [LARGE SCALE GENOMIC DNA]</scope>
    <source>
        <strain evidence="8 9">YS-25</strain>
    </source>
</reference>
<feature type="signal peptide" evidence="6">
    <location>
        <begin position="1"/>
        <end position="21"/>
    </location>
</feature>
<dbReference type="PROSITE" id="PS51257">
    <property type="entry name" value="PROKAR_LIPOPROTEIN"/>
    <property type="match status" value="1"/>
</dbReference>
<comment type="similarity">
    <text evidence="2">Belongs to the SusD family.</text>
</comment>
<evidence type="ECO:0000256" key="6">
    <source>
        <dbReference type="SAM" id="SignalP"/>
    </source>
</evidence>
<evidence type="ECO:0000259" key="7">
    <source>
        <dbReference type="Pfam" id="PF07980"/>
    </source>
</evidence>
<keyword evidence="5" id="KW-0998">Cell outer membrane</keyword>
<dbReference type="InterPro" id="IPR011990">
    <property type="entry name" value="TPR-like_helical_dom_sf"/>
</dbReference>
<keyword evidence="4" id="KW-0472">Membrane</keyword>
<keyword evidence="3 6" id="KW-0732">Signal</keyword>
<comment type="subcellular location">
    <subcellularLocation>
        <location evidence="1">Cell outer membrane</location>
    </subcellularLocation>
</comment>
<proteinExistence type="inferred from homology"/>
<gene>
    <name evidence="8" type="ORF">BCY91_11345</name>
</gene>
<accession>A0A419S284</accession>
<evidence type="ECO:0000256" key="5">
    <source>
        <dbReference type="ARBA" id="ARBA00023237"/>
    </source>
</evidence>
<feature type="chain" id="PRO_5019369075" description="RagB/SusD domain-containing protein" evidence="6">
    <location>
        <begin position="22"/>
        <end position="562"/>
    </location>
</feature>
<evidence type="ECO:0000256" key="3">
    <source>
        <dbReference type="ARBA" id="ARBA00022729"/>
    </source>
</evidence>
<evidence type="ECO:0000256" key="2">
    <source>
        <dbReference type="ARBA" id="ARBA00006275"/>
    </source>
</evidence>
<dbReference type="Pfam" id="PF07980">
    <property type="entry name" value="SusD_RagB"/>
    <property type="match status" value="1"/>
</dbReference>
<feature type="domain" description="RagB/SusD" evidence="7">
    <location>
        <begin position="378"/>
        <end position="558"/>
    </location>
</feature>
<evidence type="ECO:0000313" key="9">
    <source>
        <dbReference type="Proteomes" id="UP000283433"/>
    </source>
</evidence>
<evidence type="ECO:0000313" key="8">
    <source>
        <dbReference type="EMBL" id="RKD12833.1"/>
    </source>
</evidence>
<dbReference type="Gene3D" id="1.25.40.390">
    <property type="match status" value="1"/>
</dbReference>
<evidence type="ECO:0000256" key="1">
    <source>
        <dbReference type="ARBA" id="ARBA00004442"/>
    </source>
</evidence>